<keyword evidence="2" id="KW-1185">Reference proteome</keyword>
<proteinExistence type="predicted"/>
<accession>A0ABD5XXZ4</accession>
<protein>
    <submittedName>
        <fullName evidence="1">Sporulation protein</fullName>
    </submittedName>
</protein>
<comment type="caution">
    <text evidence="1">The sequence shown here is derived from an EMBL/GenBank/DDBJ whole genome shotgun (WGS) entry which is preliminary data.</text>
</comment>
<dbReference type="InterPro" id="IPR009776">
    <property type="entry name" value="Spore_0_M"/>
</dbReference>
<sequence>MGILSSMGIGSADVDLVLESERVTAGESLDGTVEVDGGNEAQTVDEIYGALRTAYRTDEGSYTTTITEFTLTEGFTVGAGESLTYDVAIDVPAHTPTTVFGPTEVWIDTGLDIDWAADPDDKDHISVEPPETLRTFHDAVGGLGFDLRTATTVTSTGTQFAREREFVQEFEYEPVAEAYRDDLDELEVVVDAGGDRLDVELEIDATDTLLSERETVTRLTVDEADEDALRERLREEIESSS</sequence>
<evidence type="ECO:0000313" key="1">
    <source>
        <dbReference type="EMBL" id="MFC7138388.1"/>
    </source>
</evidence>
<name>A0ABD5XXZ4_9EURY</name>
<dbReference type="AlphaFoldDB" id="A0ABD5XXZ4"/>
<dbReference type="RefSeq" id="WP_274324018.1">
    <property type="nucleotide sequence ID" value="NZ_CP118158.1"/>
</dbReference>
<evidence type="ECO:0000313" key="2">
    <source>
        <dbReference type="Proteomes" id="UP001596432"/>
    </source>
</evidence>
<dbReference type="Pfam" id="PF07070">
    <property type="entry name" value="Spo0M"/>
    <property type="match status" value="1"/>
</dbReference>
<dbReference type="PANTHER" id="PTHR40053">
    <property type="entry name" value="SPORULATION-CONTROL PROTEIN SPO0M"/>
    <property type="match status" value="1"/>
</dbReference>
<dbReference type="Proteomes" id="UP001596432">
    <property type="component" value="Unassembled WGS sequence"/>
</dbReference>
<reference evidence="1 2" key="1">
    <citation type="journal article" date="2019" name="Int. J. Syst. Evol. Microbiol.">
        <title>The Global Catalogue of Microorganisms (GCM) 10K type strain sequencing project: providing services to taxonomists for standard genome sequencing and annotation.</title>
        <authorList>
            <consortium name="The Broad Institute Genomics Platform"/>
            <consortium name="The Broad Institute Genome Sequencing Center for Infectious Disease"/>
            <person name="Wu L."/>
            <person name="Ma J."/>
        </authorList>
    </citation>
    <scope>NUCLEOTIDE SEQUENCE [LARGE SCALE GENOMIC DNA]</scope>
    <source>
        <strain evidence="1 2">XZYJT29</strain>
    </source>
</reference>
<dbReference type="EMBL" id="JBHTAS010000001">
    <property type="protein sequence ID" value="MFC7138388.1"/>
    <property type="molecule type" value="Genomic_DNA"/>
</dbReference>
<gene>
    <name evidence="1" type="ORF">ACFQMA_00875</name>
</gene>
<organism evidence="1 2">
    <name type="scientific">Halosimplex aquaticum</name>
    <dbReference type="NCBI Taxonomy" id="3026162"/>
    <lineage>
        <taxon>Archaea</taxon>
        <taxon>Methanobacteriati</taxon>
        <taxon>Methanobacteriota</taxon>
        <taxon>Stenosarchaea group</taxon>
        <taxon>Halobacteria</taxon>
        <taxon>Halobacteriales</taxon>
        <taxon>Haloarculaceae</taxon>
        <taxon>Halosimplex</taxon>
    </lineage>
</organism>
<dbReference type="PANTHER" id="PTHR40053:SF1">
    <property type="entry name" value="SPORULATION-CONTROL PROTEIN SPO0M"/>
    <property type="match status" value="1"/>
</dbReference>
<dbReference type="GeneID" id="78818625"/>